<comment type="caution">
    <text evidence="3">The sequence shown here is derived from an EMBL/GenBank/DDBJ whole genome shotgun (WGS) entry which is preliminary data.</text>
</comment>
<dbReference type="GO" id="GO:0003677">
    <property type="term" value="F:DNA binding"/>
    <property type="evidence" value="ECO:0007669"/>
    <property type="project" value="UniProtKB-KW"/>
</dbReference>
<accession>A0A3N2D9B5</accession>
<feature type="domain" description="HTH merR-type" evidence="2">
    <location>
        <begin position="12"/>
        <end position="80"/>
    </location>
</feature>
<dbReference type="Proteomes" id="UP000275356">
    <property type="component" value="Unassembled WGS sequence"/>
</dbReference>
<dbReference type="Pfam" id="PF13411">
    <property type="entry name" value="MerR_1"/>
    <property type="match status" value="1"/>
</dbReference>
<keyword evidence="3" id="KW-0346">Stress response</keyword>
<evidence type="ECO:0000256" key="1">
    <source>
        <dbReference type="ARBA" id="ARBA00023125"/>
    </source>
</evidence>
<evidence type="ECO:0000313" key="3">
    <source>
        <dbReference type="EMBL" id="ROR96371.1"/>
    </source>
</evidence>
<sequence length="139" mass="15212">MNARHDAYTAPVLPVSVAAAVAGMHAQTLRQYDRLGLVVPARAPGRGRRYSQADIDALREVQRLSLEGINLEGIRRILSLEREVARLERTIEELRGSAGRVFAASATGDVEPLPLGRRSARTAGQVSASRALVRWRHPL</sequence>
<dbReference type="OrthoDB" id="5345718at2"/>
<dbReference type="PANTHER" id="PTHR30204:SF58">
    <property type="entry name" value="HTH-TYPE TRANSCRIPTIONAL REGULATOR YFMP"/>
    <property type="match status" value="1"/>
</dbReference>
<dbReference type="PROSITE" id="PS50937">
    <property type="entry name" value="HTH_MERR_2"/>
    <property type="match status" value="1"/>
</dbReference>
<protein>
    <submittedName>
        <fullName evidence="3">MerR family transcriptional regulator/heat shock protein HspR</fullName>
    </submittedName>
</protein>
<name>A0A3N2D9B5_9MICO</name>
<dbReference type="GO" id="GO:0003700">
    <property type="term" value="F:DNA-binding transcription factor activity"/>
    <property type="evidence" value="ECO:0007669"/>
    <property type="project" value="InterPro"/>
</dbReference>
<dbReference type="InterPro" id="IPR047057">
    <property type="entry name" value="MerR_fam"/>
</dbReference>
<evidence type="ECO:0000313" key="4">
    <source>
        <dbReference type="Proteomes" id="UP000275356"/>
    </source>
</evidence>
<dbReference type="Gene3D" id="1.10.1660.10">
    <property type="match status" value="1"/>
</dbReference>
<keyword evidence="4" id="KW-1185">Reference proteome</keyword>
<gene>
    <name evidence="3" type="ORF">EDD28_0954</name>
</gene>
<dbReference type="RefSeq" id="WP_123738560.1">
    <property type="nucleotide sequence ID" value="NZ_RKHQ01000001.1"/>
</dbReference>
<dbReference type="PRINTS" id="PR00040">
    <property type="entry name" value="HTHMERR"/>
</dbReference>
<proteinExistence type="predicted"/>
<dbReference type="PANTHER" id="PTHR30204">
    <property type="entry name" value="REDOX-CYCLING DRUG-SENSING TRANSCRIPTIONAL ACTIVATOR SOXR"/>
    <property type="match status" value="1"/>
</dbReference>
<organism evidence="3 4">
    <name type="scientific">Salana multivorans</name>
    <dbReference type="NCBI Taxonomy" id="120377"/>
    <lineage>
        <taxon>Bacteria</taxon>
        <taxon>Bacillati</taxon>
        <taxon>Actinomycetota</taxon>
        <taxon>Actinomycetes</taxon>
        <taxon>Micrococcales</taxon>
        <taxon>Beutenbergiaceae</taxon>
        <taxon>Salana</taxon>
    </lineage>
</organism>
<dbReference type="SMART" id="SM00422">
    <property type="entry name" value="HTH_MERR"/>
    <property type="match status" value="1"/>
</dbReference>
<dbReference type="NCBIfam" id="NF047375">
    <property type="entry name" value="HeatShock_HspR"/>
    <property type="match status" value="1"/>
</dbReference>
<reference evidence="3 4" key="1">
    <citation type="submission" date="2018-11" db="EMBL/GenBank/DDBJ databases">
        <title>Sequencing the genomes of 1000 actinobacteria strains.</title>
        <authorList>
            <person name="Klenk H.-P."/>
        </authorList>
    </citation>
    <scope>NUCLEOTIDE SEQUENCE [LARGE SCALE GENOMIC DNA]</scope>
    <source>
        <strain evidence="3 4">DSM 13521</strain>
    </source>
</reference>
<evidence type="ECO:0000259" key="2">
    <source>
        <dbReference type="PROSITE" id="PS50937"/>
    </source>
</evidence>
<dbReference type="SUPFAM" id="SSF46955">
    <property type="entry name" value="Putative DNA-binding domain"/>
    <property type="match status" value="1"/>
</dbReference>
<dbReference type="InterPro" id="IPR000551">
    <property type="entry name" value="MerR-type_HTH_dom"/>
</dbReference>
<keyword evidence="1" id="KW-0238">DNA-binding</keyword>
<dbReference type="InterPro" id="IPR009061">
    <property type="entry name" value="DNA-bd_dom_put_sf"/>
</dbReference>
<dbReference type="AlphaFoldDB" id="A0A3N2D9B5"/>
<dbReference type="EMBL" id="RKHQ01000001">
    <property type="protein sequence ID" value="ROR96371.1"/>
    <property type="molecule type" value="Genomic_DNA"/>
</dbReference>